<dbReference type="Gene3D" id="3.30.559.10">
    <property type="entry name" value="Chloramphenicol acetyltransferase-like domain"/>
    <property type="match status" value="6"/>
</dbReference>
<evidence type="ECO:0000256" key="2">
    <source>
        <dbReference type="ARBA" id="ARBA00022450"/>
    </source>
</evidence>
<dbReference type="Pfam" id="PF00550">
    <property type="entry name" value="PP-binding"/>
    <property type="match status" value="5"/>
</dbReference>
<dbReference type="SUPFAM" id="SSF47336">
    <property type="entry name" value="ACP-like"/>
    <property type="match status" value="4"/>
</dbReference>
<dbReference type="InterPro" id="IPR042099">
    <property type="entry name" value="ANL_N_sf"/>
</dbReference>
<gene>
    <name evidence="7" type="ORF">GSTUAT00001072001</name>
</gene>
<keyword evidence="8" id="KW-1185">Reference proteome</keyword>
<dbReference type="Gene3D" id="3.30.559.30">
    <property type="entry name" value="Nonribosomal peptide synthetase, condensation domain"/>
    <property type="match status" value="6"/>
</dbReference>
<dbReference type="FunFam" id="3.30.300.30:FF:000033">
    <property type="entry name" value="Nonribosomal siderophore peptide synthase SidC"/>
    <property type="match status" value="2"/>
</dbReference>
<dbReference type="EMBL" id="LN890955">
    <property type="protein sequence ID" value="CUS14787.1"/>
    <property type="molecule type" value="Genomic_DNA"/>
</dbReference>
<dbReference type="GO" id="GO:0031177">
    <property type="term" value="F:phosphopantetheine binding"/>
    <property type="evidence" value="ECO:0007669"/>
    <property type="project" value="InterPro"/>
</dbReference>
<dbReference type="InterPro" id="IPR000873">
    <property type="entry name" value="AMP-dep_synth/lig_dom"/>
</dbReference>
<dbReference type="SUPFAM" id="SSF56801">
    <property type="entry name" value="Acetyl-CoA synthetase-like"/>
    <property type="match status" value="5"/>
</dbReference>
<feature type="domain" description="Carrier" evidence="6">
    <location>
        <begin position="1773"/>
        <end position="1850"/>
    </location>
</feature>
<feature type="domain" description="Carrier" evidence="6">
    <location>
        <begin position="2832"/>
        <end position="2908"/>
    </location>
</feature>
<dbReference type="InterPro" id="IPR045851">
    <property type="entry name" value="AMP-bd_C_sf"/>
</dbReference>
<dbReference type="InterPro" id="IPR023213">
    <property type="entry name" value="CAT-like_dom_sf"/>
</dbReference>
<evidence type="ECO:0000256" key="5">
    <source>
        <dbReference type="ARBA" id="ARBA00029454"/>
    </source>
</evidence>
<reference evidence="7" key="1">
    <citation type="submission" date="2015-10" db="EMBL/GenBank/DDBJ databases">
        <authorList>
            <person name="Regsiter A."/>
            <person name="william w."/>
        </authorList>
    </citation>
    <scope>NUCLEOTIDE SEQUENCE</scope>
    <source>
        <strain evidence="7">Montdore</strain>
    </source>
</reference>
<dbReference type="PROSITE" id="PS00455">
    <property type="entry name" value="AMP_BINDING"/>
    <property type="match status" value="1"/>
</dbReference>
<dbReference type="PROSITE" id="PS00012">
    <property type="entry name" value="PHOSPHOPANTETHEINE"/>
    <property type="match status" value="2"/>
</dbReference>
<dbReference type="NCBIfam" id="TIGR01733">
    <property type="entry name" value="AA-adenyl-dom"/>
    <property type="match status" value="1"/>
</dbReference>
<dbReference type="FunFam" id="3.40.50.12780:FF:000024">
    <property type="entry name" value="Nonribosomal siderophore peptide synthase SidC"/>
    <property type="match status" value="2"/>
</dbReference>
<dbReference type="InterPro" id="IPR036736">
    <property type="entry name" value="ACP-like_sf"/>
</dbReference>
<dbReference type="FunFam" id="3.30.300.30:FF:000015">
    <property type="entry name" value="Nonribosomal peptide synthase SidD"/>
    <property type="match status" value="1"/>
</dbReference>
<dbReference type="Gene3D" id="1.10.1200.10">
    <property type="entry name" value="ACP-like"/>
    <property type="match status" value="5"/>
</dbReference>
<feature type="domain" description="Carrier" evidence="6">
    <location>
        <begin position="4363"/>
        <end position="4439"/>
    </location>
</feature>
<protein>
    <recommendedName>
        <fullName evidence="6">Carrier domain-containing protein</fullName>
    </recommendedName>
</protein>
<dbReference type="FunFam" id="3.40.50.980:FF:000001">
    <property type="entry name" value="Non-ribosomal peptide synthetase"/>
    <property type="match status" value="1"/>
</dbReference>
<dbReference type="InterPro" id="IPR006162">
    <property type="entry name" value="Ppantetheine_attach_site"/>
</dbReference>
<evidence type="ECO:0000313" key="8">
    <source>
        <dbReference type="Proteomes" id="UP001412239"/>
    </source>
</evidence>
<keyword evidence="3" id="KW-0597">Phosphoprotein</keyword>
<dbReference type="NCBIfam" id="NF003417">
    <property type="entry name" value="PRK04813.1"/>
    <property type="match status" value="4"/>
</dbReference>
<dbReference type="GO" id="GO:0016874">
    <property type="term" value="F:ligase activity"/>
    <property type="evidence" value="ECO:0007669"/>
    <property type="project" value="UniProtKB-KW"/>
</dbReference>
<organism evidence="7 8">
    <name type="scientific">Tuber aestivum</name>
    <name type="common">summer truffle</name>
    <dbReference type="NCBI Taxonomy" id="59557"/>
    <lineage>
        <taxon>Eukaryota</taxon>
        <taxon>Fungi</taxon>
        <taxon>Dikarya</taxon>
        <taxon>Ascomycota</taxon>
        <taxon>Pezizomycotina</taxon>
        <taxon>Pezizomycetes</taxon>
        <taxon>Pezizales</taxon>
        <taxon>Tuberaceae</taxon>
        <taxon>Tuber</taxon>
    </lineage>
</organism>
<dbReference type="SMART" id="SM00823">
    <property type="entry name" value="PKS_PP"/>
    <property type="match status" value="4"/>
</dbReference>
<keyword evidence="4" id="KW-0436">Ligase</keyword>
<proteinExistence type="inferred from homology"/>
<dbReference type="Pfam" id="PF00501">
    <property type="entry name" value="AMP-binding"/>
    <property type="match status" value="5"/>
</dbReference>
<dbReference type="InterPro" id="IPR001242">
    <property type="entry name" value="Condensation_dom"/>
</dbReference>
<dbReference type="GO" id="GO:0005737">
    <property type="term" value="C:cytoplasm"/>
    <property type="evidence" value="ECO:0007669"/>
    <property type="project" value="TreeGrafter"/>
</dbReference>
<evidence type="ECO:0000256" key="4">
    <source>
        <dbReference type="ARBA" id="ARBA00022598"/>
    </source>
</evidence>
<dbReference type="InterPro" id="IPR025110">
    <property type="entry name" value="AMP-bd_C"/>
</dbReference>
<feature type="domain" description="Carrier" evidence="6">
    <location>
        <begin position="5022"/>
        <end position="5098"/>
    </location>
</feature>
<accession>A0A292Q7X0</accession>
<dbReference type="Pfam" id="PF13193">
    <property type="entry name" value="AMP-binding_C"/>
    <property type="match status" value="1"/>
</dbReference>
<name>A0A292Q7X0_9PEZI</name>
<dbReference type="GO" id="GO:0031169">
    <property type="term" value="P:ferrichrome biosynthetic process"/>
    <property type="evidence" value="ECO:0007669"/>
    <property type="project" value="UniProtKB-ARBA"/>
</dbReference>
<dbReference type="GO" id="GO:0043041">
    <property type="term" value="P:amino acid activation for nonribosomal peptide biosynthetic process"/>
    <property type="evidence" value="ECO:0007669"/>
    <property type="project" value="TreeGrafter"/>
</dbReference>
<comment type="similarity">
    <text evidence="5">Belongs to the NRP synthetase family.</text>
</comment>
<dbReference type="InterPro" id="IPR010071">
    <property type="entry name" value="AA_adenyl_dom"/>
</dbReference>
<dbReference type="Proteomes" id="UP001412239">
    <property type="component" value="Unassembled WGS sequence"/>
</dbReference>
<comment type="pathway">
    <text evidence="1">Siderophore biosynthesis.</text>
</comment>
<dbReference type="GO" id="GO:0010106">
    <property type="term" value="P:cellular response to iron ion starvation"/>
    <property type="evidence" value="ECO:0007669"/>
    <property type="project" value="UniProtKB-ARBA"/>
</dbReference>
<evidence type="ECO:0000256" key="1">
    <source>
        <dbReference type="ARBA" id="ARBA00004924"/>
    </source>
</evidence>
<dbReference type="PANTHER" id="PTHR45527">
    <property type="entry name" value="NONRIBOSOMAL PEPTIDE SYNTHETASE"/>
    <property type="match status" value="1"/>
</dbReference>
<dbReference type="Pfam" id="PF00668">
    <property type="entry name" value="Condensation"/>
    <property type="match status" value="6"/>
</dbReference>
<dbReference type="CDD" id="cd05918">
    <property type="entry name" value="A_NRPS_SidN3_like"/>
    <property type="match status" value="2"/>
</dbReference>
<sequence>MSSNPADHQMRRYTVFPNLCIAAAPTPDPELPTHNSVELRIPSNISEESILVSWSRILRGYVPGDSVVFRVGDEVVNVDFLTGDVGHIPEKIVQVGDEEGASQRCTGIYFQTVEAAQLPDVFLVVNFSESIISISASKAVVPPQHLQSLASQLLRVLSGDPAFLLEQIAESGANPQDTGAFVALGNGNSVSFGELSVLNPHPQKLVGPRLLHELISPAHCGHRALDFMYADGEARKYHSYEQLDTLSTQFALRLLDYLPHDGTGHAIPVLLPQSPELYIALIGILKAGAAFVPLNLDAPAERIRFVSGDVRASVVVTESSFSNIFTWEGCPPTVLADRNTTTAPDELRLPSDIDPSGPAYVMYTSGSTGTPKGVIISHSAATQSLLAHEEHIPLFERFLQFAAPTFDVFVFEMFFPLFRGKTLVACDRGRLLADLPGVINRLNIDGAELTPTVAGGLLIERNKVPGLKVLLTIGEMLTRQVVDQFGGSVLQGMYGPTEAAIHCTLAIGFEKSWKIGDIGVPFKTVSAFVLSTTASDPEVLPLGWTGELAIGGYQLADGYLNRPELTKEVFIDSKEYGRLYRTGDRARILPGGRIECLGRVGAGQVKLRGQRIELGEIEEVVLRTPGVKGAVASVLGDRLVVYAGGGVERKAVYDVCKKWLPGFMVPSDLVIFDVLPRLPSGKADRKRLDKQYLETSQMPAPEGGTEELNDMDQIVIGGVEELLGHRPSRQGSLMAMGLDSIQAIRLVSVLRSQGFTVEVVDVLRADCVDGIASAMRLTETGSPNSLANENIIAKFRAIQEAVRPRLSAQQEGIQDILPCTLIQEAMLAETARDSEAYCNWILLELPLRLPASTIEEAFRGIIDRNEILRTSFVTVGDGFAQVVWKSSRTGQFSLADEVRSSWKVASLEQLVEPPFAASLVGGTGVWQLSVHLHHAVYDGWCWEQVLSDFSFYLSGSTKLPIRPQYRDIVQYEISRSRESKEVSEGVWKRFLDGAPDSRLPGFHGHTAAPPGIFTEMIDLRVTRSEYEASARVMRVSPQTLIQTAWGYLLSLCVGSPDVVFGTVVSGRTMALPGVEDILGPTILTLPLRVKIGQGATIEDVVQDVHRGNRLVLEHSGLPLREIRKVCGIEGTQFNSLLVWQQTLKTGGDLGLVRQVESRDRLEFPLLLEIEPSQDAIQIRATYQHAVLPHSHVKLLLRQLDQLVSGIISQPASKLRNLLDSLSEDTLAIENPYPAPAADPKTASLAELFELSSVMRPTTIALDFARNLVDDAPDSTKLTYAELNTHANKLAHHLISLGAIADELVCVCMEKSPEMYIAILAILKAGAGYLPLTQETPKQRMRQILEIAGVKICLTTENLKDKLGIPEDSRVVAVDVIDVDEYTDNNPGTVRSGDTLAYAVFTSGSTGSPKGVLVTNANIVDNLLVLKELYPTNERSRLLQFCSISFDVSVFEIFYAWAMGIRLCSGTKDVLLRDIEGAINTMRITHLSMTPTVAALVSRKNVPRVEFLVTAGEALTRKVYDDWAGKGLFQGYGPSETVNICTVKPNVREIDHINNIGAPFTNTSAFVVADSEEEFRVLPLGGIGELCFGGAQVARGYLNMPELTSRKFISHPKYGRVYRSGDIGRMLPDGSLEFIGRQDDQVKIRGQRIELGEIASVLLRSKDVIDAAVIPVRREPQDPYQLVAFVVLRGLESSEFSVTQNNEHVKKLVAEIFQGVTNFLPPYMVPPAIIPSTALPMTAQGKIDTKLLHSTYFGLDSGVAEDYTLGSSSGVGGQEWTALEREIADVIAEVARVTPDEVGRTTSIFGLGLDSISVIQLSNRLAKTGYIRLDVSQIMRNPSASSIANLLQASVLDPILSKPVPNGRIDEFAAEVKGSVLGQLGLSEDGVKMILPCTPLQEAMLSQNEDADLSLYYNHTTLNLSADPARLRQAWELVLKTHDIMRTCFCLTPHPRHAYAQVVLNDYQLPWSSFQLEAGVDISEVINQRIAYISESLGTSRPPYAFSLLQTSGKATLIMHFHHSLYDGFAMDMLLDDVRRAYHGLELPVRGTFKRFLEYMEDLDLARADEFWKQTLEGLEPSLFPDLTGLAAAVGCSLAGMSSAKISCSRSLTSVEGGCRGLQTSLLALGQTAWARLLSVCTGEADVCFGNVVSGRTIPVEGVEDVIAPCFNTVPIRVQVSPDSTNWDIANRLQLINAELLPFQLTPLRRIMTTLRTQGQRLFDTLFILQHASHPSDMEELWSEVGDRGEMDFSIVVELVPSRKTDTLEIALHFRRDILLGEHVDVLVRLLNCAIVSSLSQPSNSATDFMSFDQNFLSCANSIPVNIYDERSPGLLHSEFERHAEEGSSRNALEYLNKDGEIATWTFGKLNQEANRVAHYLISKGMKRDDAVPLCLEKSPMFYICVLGVLKAGSAFTPIDPSLPEQRKRFMIEELVELVDITSEDLSSWPNSNPIIEDLREDCLAYRIYTSGSTGKPKAVSLEIRSAVHTFHASRSIIPWRESSRLLQFAATTFDMCYYDCFMAWTYGFTLCSADRSRLLGDLEGTIKRMGATMLDLTPTVASTLHPENLPEVELLYCIGETMPQNLANDWDGRCANSYGPTEAAMCCTIVPTNKKIKPSNIGKPFGTVSFHVLTQDGRSMVPIFGSGELCIGGPQVAREYHNNPELTANRFINFGGNRIYRTGDLVRQLADGSFTFIGRADDQVKIRGLRVELDEINSVLRGAHDRIIDATTIIMKRSDDSKEQLVSFLALGDRKQHGTRAIVLKVDSQPDGITTASRNAAIAKLPRYMVPGVILVIDHIPLSAAGKIDKRSLATLFKEQDIQSLTSRLADADDGTEWTEAETKIREAFSKISRVPVEQISRPSTIYEIGLDSISASQVAMELRKAGLQVSVIDILERPSITLLSPNLKSITGVSTAEDTSNEMLSVFAARFMDRVCAETGLPKDKITSVYPCTPQQEGMISQFLRSEGKLYFNHIVFELPENIDLSKLRDSWYVVFKSLDILRTGFAGVDDAQHSFSMIVHNPSTVKLPWSVVPTRENLEELIASQKGEKASIALRDLHLPLWSLTLFEKSSGNHFLMLSAHHALYDAHSLTVILHSVARQYSRKAYSLSHTFSRALSEIVKHTTDSKIISDDQEFWKKHLHGCTISRFPNLSPLRVKSTASHVSSIDANWSLSDIEKACRQLGISVHAAGQAAWARVLSAYSGETTVTVGVVVISGRSGISDAEDLAFPCIATLPSLCVLAGSNRELTLNIQNGNSQMLKHQHTPLRSIQKWLGHAEQSLFDTIFVYQKGEVRQDGAGLAWKTVQEEASVDYSISLELEPVAGNSLLIRATCKDNIMPREQTELLLHQFQAALVDILESPDSLSTEFYRFPKELLSCTPAEEDEIPTDIHLLHKFVEKHRHLVPDKLNGKLDAKIVSMQSSITIKTASTDTPEIPDLKPSGLCYCLYTSGTTGTPKGCELTHENAVQAMLAFQRLFSPHWDSESRFLQFASFHFDVSVLEQFWSWSVGVCVTSAPRDLIFQDLALTIRELRITHLDLTPSLATLIKPEEAPLLCKGVFITGGEQLKQEILDVWGEKGCIYNGYGPTEVTIGCTMYPRVPASGKPSNIGPQFANVGSFVLAPSTDKPVLRGAIGELCVSGKLVGRGYLNRPLLTEEKFPYLESLGTRIYRTGDLVRIFHDGTFDFAGRADDQVKLRGQRLEIGEINETLKQATTRARAVATLVLRHPKQQKDQLVSFVELETGGSINRSDIKVFDDPKQYSQVITILTDECRRKLPLYMVPTHFLPVSAIPLSVNNKVDNKRLKVLYHETSLETLQRISKREDAEDGNWSEVEERLRFVLADLTTLKPSDIKRSSTIFELGLDSRAGFVAASVSIIVQHPLLSQLASELSREDASSSQELSIAESVKQNVSAFVNKNAFEVYEQLSLDPSDVEAISPCTALQEGMIARFLDSEKPLYYNSFPMVMSSPNDVDGIRKAWIQVIRSTGILRTCFCETPDGYAQVVLKNPEMQWDKISTPDNTVQNTILGKLTKHADSNRDLHKVPLYLLVVETPKRTLLVLNIFHALYDGSSLPLILADVQMAYHGQYEPRPYQFADVVGHLLSVDTTRARTFWEKALAGATPHRFPETPGVIDEGDHMVHLASKTSIASVESICKRIGCTPQAVYQSAWASVLSGFIGLRPVFGIVVSGRAIPLENVEQTIGPLFNTIPSTLNLENALSWEELIKEAHHFYSESIPYHHTPLSLVNKWMRATAERPLFDTLFVYQKGETANSNLGVPWELMDSAASADYPLALEVEQSHSHGVKFSIVSKGSLMTREMSLELLERLDGQLQCIADDPTCRPSIVSTLEKQPTSNVTNLDNSPNREHSSWGTKANILRQTIAALAEVDESDITMDSSIFELGLDSIEAIKLSSRLRRYGMKISVGNIMRNPTIRKLELLLSGSSVQPEGSSEEELLPKFAECIRKVWKFQRHDDIEAIYPTTPLQEAMIAETLASDYQLYFNHDVLNIEDWVNTDDLRRAWTTVVERSEILRTSFFNASELFPQSPCTFGQLVHKRSKFHWGEVTATNNGDLHATFKNVMQEATEEVDVLQGPPFRVTIVHSDKARHLILSISHALYDGWSIALLHEDVQNAYHDSLTQRPSCRLLLENVYGEDQKLAERFWKQILAGASPSSFRTLSTGTEKPRSYRQEQNSSMSFSAIQAFCKHTGVTVQSLGQTCWALLLAHHLAEPDVVFGTVLSGRDFDSADEIMFPAMNTVPIRAIIHGSYKEMLQYMQDNSANVIKYQHTPLRKIQKLASSNGQRLFDTLFIYQRGRKGSVDKQKALWHSVGGTSEVEKYNVCVEMEQAGDNLIWRTACKSTVFGFENRQSLLQMLDSLLVDIVSHTNQPSITYRETGLTFGNLPISTADSSSPMKTLNGVRIDLGGVESIVKKSAEIISDCGAVVLEEKGRNLLVLFVTTINQSEVSTQSLIQFARQKLPHWSLPSFVVPIATIPYANYQVDRSELTALFHSLPSKEKQEYSISVGRTSEWTSLEKTFREVLARVSNTPEGEIGRTQTIFHLGLDSISAISLSSELRKNLIFLSVAEILSAATIERMAASARAMSSHAALNPLDSRSIISKACKNVEYMRVPEGVNSHGVEFTMPATPGQHYMISSWISSGYKLFMPTFSFKCRRVEPSCVLTGWEALVRQEPILRTTFAATNDTDVPLVQLILRSPPTQCKQYQSSSPDNGALIRFLISQEQAKELDMSLPPVFLCTLNTPTETFIFITIHHALYDGVSLPRLIAKFQGFLDKSIGRLPTPDPEGPDFVDTVAFMQSRDLGHQRSFWTRYLTESSSTCVPEKPHSTSPPEKRVAHFQPRALSNVAKLEKECRQRGISVQAVFLAAYAKIFAQQQCDKHGPLGSRKDAIFGIYLSNRHLPVADIESLAAPTLNIVPIRVLAPGNKSTAEVARQIQGDLMTIGDPENSVVPLWRIREWTGVQVDCFFNFLKLPGSPMWNSNDDGTTVGADRIILEEFTLGNVDLAVRPGAHFEGNASMNNIKVSTVLNLLKPPTTNQGFQTNVDIEVAVRGNQVDVGVFSTTRYLKEEDAQKTVLWMRDIVEGKWGV</sequence>
<dbReference type="SUPFAM" id="SSF52777">
    <property type="entry name" value="CoA-dependent acyltransferases"/>
    <property type="match status" value="12"/>
</dbReference>
<dbReference type="InterPro" id="IPR020806">
    <property type="entry name" value="PKS_PP-bd"/>
</dbReference>
<dbReference type="PROSITE" id="PS50075">
    <property type="entry name" value="CARRIER"/>
    <property type="match status" value="4"/>
</dbReference>
<evidence type="ECO:0000313" key="7">
    <source>
        <dbReference type="EMBL" id="CUS14787.1"/>
    </source>
</evidence>
<evidence type="ECO:0000259" key="6">
    <source>
        <dbReference type="PROSITE" id="PS50075"/>
    </source>
</evidence>
<dbReference type="PANTHER" id="PTHR45527:SF1">
    <property type="entry name" value="FATTY ACID SYNTHASE"/>
    <property type="match status" value="1"/>
</dbReference>
<dbReference type="CDD" id="cd19542">
    <property type="entry name" value="CT_NRPS-like"/>
    <property type="match status" value="4"/>
</dbReference>
<dbReference type="Gene3D" id="3.40.50.12780">
    <property type="entry name" value="N-terminal domain of ligase-like"/>
    <property type="match status" value="4"/>
</dbReference>
<dbReference type="Gene3D" id="3.30.300.30">
    <property type="match status" value="5"/>
</dbReference>
<keyword evidence="2" id="KW-0596">Phosphopantetheine</keyword>
<dbReference type="InterPro" id="IPR009081">
    <property type="entry name" value="PP-bd_ACP"/>
</dbReference>
<evidence type="ECO:0000256" key="3">
    <source>
        <dbReference type="ARBA" id="ARBA00022553"/>
    </source>
</evidence>
<dbReference type="InterPro" id="IPR020845">
    <property type="entry name" value="AMP-binding_CS"/>
</dbReference>